<keyword evidence="1" id="KW-0723">Serine/threonine-protein kinase</keyword>
<evidence type="ECO:0000313" key="4">
    <source>
        <dbReference type="EMBL" id="MFC6007184.1"/>
    </source>
</evidence>
<dbReference type="Pfam" id="PF13581">
    <property type="entry name" value="HATPase_c_2"/>
    <property type="match status" value="1"/>
</dbReference>
<dbReference type="InterPro" id="IPR003594">
    <property type="entry name" value="HATPase_dom"/>
</dbReference>
<dbReference type="SUPFAM" id="SSF55874">
    <property type="entry name" value="ATPase domain of HSP90 chaperone/DNA topoisomerase II/histidine kinase"/>
    <property type="match status" value="1"/>
</dbReference>
<comment type="caution">
    <text evidence="4">The sequence shown here is derived from an EMBL/GenBank/DDBJ whole genome shotgun (WGS) entry which is preliminary data.</text>
</comment>
<keyword evidence="1" id="KW-0808">Transferase</keyword>
<evidence type="ECO:0000259" key="3">
    <source>
        <dbReference type="Pfam" id="PF13581"/>
    </source>
</evidence>
<organism evidence="4 5">
    <name type="scientific">Angustibacter luteus</name>
    <dbReference type="NCBI Taxonomy" id="658456"/>
    <lineage>
        <taxon>Bacteria</taxon>
        <taxon>Bacillati</taxon>
        <taxon>Actinomycetota</taxon>
        <taxon>Actinomycetes</taxon>
        <taxon>Kineosporiales</taxon>
        <taxon>Kineosporiaceae</taxon>
    </lineage>
</organism>
<dbReference type="RefSeq" id="WP_345715990.1">
    <property type="nucleotide sequence ID" value="NZ_BAABFP010000004.1"/>
</dbReference>
<reference evidence="5" key="1">
    <citation type="journal article" date="2019" name="Int. J. Syst. Evol. Microbiol.">
        <title>The Global Catalogue of Microorganisms (GCM) 10K type strain sequencing project: providing services to taxonomists for standard genome sequencing and annotation.</title>
        <authorList>
            <consortium name="The Broad Institute Genomics Platform"/>
            <consortium name="The Broad Institute Genome Sequencing Center for Infectious Disease"/>
            <person name="Wu L."/>
            <person name="Ma J."/>
        </authorList>
    </citation>
    <scope>NUCLEOTIDE SEQUENCE [LARGE SCALE GENOMIC DNA]</scope>
    <source>
        <strain evidence="5">KACC 14249</strain>
    </source>
</reference>
<evidence type="ECO:0000256" key="2">
    <source>
        <dbReference type="SAM" id="MobiDB-lite"/>
    </source>
</evidence>
<evidence type="ECO:0000313" key="5">
    <source>
        <dbReference type="Proteomes" id="UP001596189"/>
    </source>
</evidence>
<gene>
    <name evidence="4" type="ORF">ACFQDO_08585</name>
</gene>
<dbReference type="PANTHER" id="PTHR35526:SF3">
    <property type="entry name" value="ANTI-SIGMA-F FACTOR RSBW"/>
    <property type="match status" value="1"/>
</dbReference>
<feature type="region of interest" description="Disordered" evidence="2">
    <location>
        <begin position="1"/>
        <end position="25"/>
    </location>
</feature>
<name>A0ABW1JCX8_9ACTN</name>
<keyword evidence="1" id="KW-0418">Kinase</keyword>
<dbReference type="InterPro" id="IPR050267">
    <property type="entry name" value="Anti-sigma-factor_SerPK"/>
</dbReference>
<keyword evidence="4" id="KW-0547">Nucleotide-binding</keyword>
<sequence>MTVRVVPAAEPPPGEPVGSWPLRPEPSSARLARRLVTQAMDGAQEQVLRRAALVTSELVSNSVRHARGGMSLALNRLNGGWIVAVADDSSAPPQLRDAGPLSENGRGMLIVDRVSEQLGWSRTPTGKVVWAQFADR</sequence>
<dbReference type="GO" id="GO:0005524">
    <property type="term" value="F:ATP binding"/>
    <property type="evidence" value="ECO:0007669"/>
    <property type="project" value="UniProtKB-KW"/>
</dbReference>
<dbReference type="PANTHER" id="PTHR35526">
    <property type="entry name" value="ANTI-SIGMA-F FACTOR RSBW-RELATED"/>
    <property type="match status" value="1"/>
</dbReference>
<dbReference type="Gene3D" id="3.30.565.10">
    <property type="entry name" value="Histidine kinase-like ATPase, C-terminal domain"/>
    <property type="match status" value="1"/>
</dbReference>
<protein>
    <submittedName>
        <fullName evidence="4">ATP-binding protein</fullName>
    </submittedName>
</protein>
<keyword evidence="4" id="KW-0067">ATP-binding</keyword>
<accession>A0ABW1JCX8</accession>
<dbReference type="InterPro" id="IPR036890">
    <property type="entry name" value="HATPase_C_sf"/>
</dbReference>
<feature type="domain" description="Histidine kinase/HSP90-like ATPase" evidence="3">
    <location>
        <begin position="24"/>
        <end position="132"/>
    </location>
</feature>
<keyword evidence="5" id="KW-1185">Reference proteome</keyword>
<evidence type="ECO:0000256" key="1">
    <source>
        <dbReference type="ARBA" id="ARBA00022527"/>
    </source>
</evidence>
<dbReference type="CDD" id="cd16936">
    <property type="entry name" value="HATPase_RsbW-like"/>
    <property type="match status" value="1"/>
</dbReference>
<dbReference type="EMBL" id="JBHSRD010000003">
    <property type="protein sequence ID" value="MFC6007184.1"/>
    <property type="molecule type" value="Genomic_DNA"/>
</dbReference>
<dbReference type="Proteomes" id="UP001596189">
    <property type="component" value="Unassembled WGS sequence"/>
</dbReference>
<proteinExistence type="predicted"/>